<evidence type="ECO:0000313" key="3">
    <source>
        <dbReference type="Proteomes" id="UP000321518"/>
    </source>
</evidence>
<evidence type="ECO:0000256" key="1">
    <source>
        <dbReference type="SAM" id="MobiDB-lite"/>
    </source>
</evidence>
<gene>
    <name evidence="2" type="ORF">Rt10032_c04g2112</name>
</gene>
<protein>
    <recommendedName>
        <fullName evidence="4">WD40-repeat-containing domain protein</fullName>
    </recommendedName>
</protein>
<sequence>MRMWEVERGVEVVLVGKGRDLEMWLTRSDGGVNVVPVLIAPGPRTRKAGNVGGLEDVTSLARGTRPGEILVSRVSGRLQRLRVVRHSSRGAPLVLEETAQYSTETGSGRTGSGGLSGSTSIQALHSEGALLVAASTSRTLPSGTSPLSLVHLDSTGSPVLPSSSLAHTPRSTAVYAVTTPPVDSCGFLNPEETVLAAFYDATTCVYDLRSSPPPSDVVSAWDQPRFERPSNEIMRLSDPWSDDPAFSLAVGGAAGSYVAVGTARNAAIRLFDVRQAASGGITAFAPGRDRSPVYGLEMEGSRLWGVSEKRGFWLDFDAFLGKEDGERVPFVGHVKGEGGSLRWMGE</sequence>
<evidence type="ECO:0008006" key="4">
    <source>
        <dbReference type="Google" id="ProtNLM"/>
    </source>
</evidence>
<dbReference type="AlphaFoldDB" id="A0A511KDP0"/>
<dbReference type="EMBL" id="BJWK01000004">
    <property type="protein sequence ID" value="GEM08095.1"/>
    <property type="molecule type" value="Genomic_DNA"/>
</dbReference>
<evidence type="ECO:0000313" key="2">
    <source>
        <dbReference type="EMBL" id="GEM08095.1"/>
    </source>
</evidence>
<name>A0A511KDP0_RHOTO</name>
<feature type="region of interest" description="Disordered" evidence="1">
    <location>
        <begin position="96"/>
        <end position="117"/>
    </location>
</feature>
<organism evidence="2 3">
    <name type="scientific">Rhodotorula toruloides</name>
    <name type="common">Yeast</name>
    <name type="synonym">Rhodosporidium toruloides</name>
    <dbReference type="NCBI Taxonomy" id="5286"/>
    <lineage>
        <taxon>Eukaryota</taxon>
        <taxon>Fungi</taxon>
        <taxon>Dikarya</taxon>
        <taxon>Basidiomycota</taxon>
        <taxon>Pucciniomycotina</taxon>
        <taxon>Microbotryomycetes</taxon>
        <taxon>Sporidiobolales</taxon>
        <taxon>Sporidiobolaceae</taxon>
        <taxon>Rhodotorula</taxon>
    </lineage>
</organism>
<dbReference type="OrthoDB" id="1259151at2759"/>
<proteinExistence type="predicted"/>
<comment type="caution">
    <text evidence="2">The sequence shown here is derived from an EMBL/GenBank/DDBJ whole genome shotgun (WGS) entry which is preliminary data.</text>
</comment>
<reference evidence="2 3" key="1">
    <citation type="submission" date="2019-07" db="EMBL/GenBank/DDBJ databases">
        <title>Rhodotorula toruloides NBRC10032 genome sequencing.</title>
        <authorList>
            <person name="Shida Y."/>
            <person name="Takaku H."/>
            <person name="Ogasawara W."/>
            <person name="Mori K."/>
        </authorList>
    </citation>
    <scope>NUCLEOTIDE SEQUENCE [LARGE SCALE GENOMIC DNA]</scope>
    <source>
        <strain evidence="2 3">NBRC10032</strain>
    </source>
</reference>
<dbReference type="Proteomes" id="UP000321518">
    <property type="component" value="Unassembled WGS sequence"/>
</dbReference>
<accession>A0A511KDP0</accession>